<evidence type="ECO:0000256" key="1">
    <source>
        <dbReference type="SAM" id="Phobius"/>
    </source>
</evidence>
<name>A0ABW1SYE5_9ACTN</name>
<proteinExistence type="predicted"/>
<protein>
    <submittedName>
        <fullName evidence="3">General stress protein</fullName>
    </submittedName>
</protein>
<organism evidence="3 4">
    <name type="scientific">Longivirga aurantiaca</name>
    <dbReference type="NCBI Taxonomy" id="1837743"/>
    <lineage>
        <taxon>Bacteria</taxon>
        <taxon>Bacillati</taxon>
        <taxon>Actinomycetota</taxon>
        <taxon>Actinomycetes</taxon>
        <taxon>Sporichthyales</taxon>
        <taxon>Sporichthyaceae</taxon>
        <taxon>Longivirga</taxon>
    </lineage>
</organism>
<evidence type="ECO:0000313" key="4">
    <source>
        <dbReference type="Proteomes" id="UP001596138"/>
    </source>
</evidence>
<feature type="transmembrane region" description="Helical" evidence="1">
    <location>
        <begin position="96"/>
        <end position="121"/>
    </location>
</feature>
<dbReference type="RefSeq" id="WP_386764791.1">
    <property type="nucleotide sequence ID" value="NZ_JBHSTI010000008.1"/>
</dbReference>
<dbReference type="EMBL" id="JBHSTI010000008">
    <property type="protein sequence ID" value="MFC6237468.1"/>
    <property type="molecule type" value="Genomic_DNA"/>
</dbReference>
<feature type="domain" description="General stress protein 17M-like" evidence="2">
    <location>
        <begin position="18"/>
        <end position="96"/>
    </location>
</feature>
<keyword evidence="1" id="KW-1133">Transmembrane helix</keyword>
<evidence type="ECO:0000259" key="2">
    <source>
        <dbReference type="Pfam" id="PF11181"/>
    </source>
</evidence>
<dbReference type="InterPro" id="IPR025889">
    <property type="entry name" value="GSP17M-like_dom"/>
</dbReference>
<accession>A0ABW1SYE5</accession>
<keyword evidence="4" id="KW-1185">Reference proteome</keyword>
<keyword evidence="1" id="KW-0472">Membrane</keyword>
<reference evidence="4" key="1">
    <citation type="journal article" date="2019" name="Int. J. Syst. Evol. Microbiol.">
        <title>The Global Catalogue of Microorganisms (GCM) 10K type strain sequencing project: providing services to taxonomists for standard genome sequencing and annotation.</title>
        <authorList>
            <consortium name="The Broad Institute Genomics Platform"/>
            <consortium name="The Broad Institute Genome Sequencing Center for Infectious Disease"/>
            <person name="Wu L."/>
            <person name="Ma J."/>
        </authorList>
    </citation>
    <scope>NUCLEOTIDE SEQUENCE [LARGE SCALE GENOMIC DNA]</scope>
    <source>
        <strain evidence="4">CGMCC 4.7317</strain>
    </source>
</reference>
<keyword evidence="1" id="KW-0812">Transmembrane</keyword>
<evidence type="ECO:0000313" key="3">
    <source>
        <dbReference type="EMBL" id="MFC6237468.1"/>
    </source>
</evidence>
<dbReference type="Pfam" id="PF11181">
    <property type="entry name" value="YflT"/>
    <property type="match status" value="1"/>
</dbReference>
<sequence length="181" mass="19079">MSRTSRDPIGADVTKRPVLASYDDYLDAQKAVDTLSDKGFPVQNVAIVGVDVRIVEAVLGRMSWGKAATSGLFSGAWFGGLIGLFIALFGTANGEVLPLFGLGVLYGAAAGIVFGMVSYAFTGGKRDFVSRQQLQAQRYDVLCEQAVLGEARKVLGLGVTWPPPLPADQPADQPAASDEQA</sequence>
<comment type="caution">
    <text evidence="3">The sequence shown here is derived from an EMBL/GenBank/DDBJ whole genome shotgun (WGS) entry which is preliminary data.</text>
</comment>
<feature type="transmembrane region" description="Helical" evidence="1">
    <location>
        <begin position="71"/>
        <end position="90"/>
    </location>
</feature>
<gene>
    <name evidence="3" type="ORF">ACFQGU_06235</name>
</gene>
<dbReference type="Proteomes" id="UP001596138">
    <property type="component" value="Unassembled WGS sequence"/>
</dbReference>